<keyword evidence="2" id="KW-0472">Membrane</keyword>
<dbReference type="WBParaSite" id="TCLT_0000190001-mRNA-1">
    <property type="protein sequence ID" value="TCLT_0000190001-mRNA-1"/>
    <property type="gene ID" value="TCLT_0000190001"/>
</dbReference>
<feature type="transmembrane region" description="Helical" evidence="2">
    <location>
        <begin position="58"/>
        <end position="78"/>
    </location>
</feature>
<proteinExistence type="predicted"/>
<evidence type="ECO:0000313" key="3">
    <source>
        <dbReference type="EMBL" id="VDM97594.1"/>
    </source>
</evidence>
<organism evidence="5">
    <name type="scientific">Thelazia callipaeda</name>
    <name type="common">Oriental eyeworm</name>
    <name type="synonym">Parasitic nematode</name>
    <dbReference type="NCBI Taxonomy" id="103827"/>
    <lineage>
        <taxon>Eukaryota</taxon>
        <taxon>Metazoa</taxon>
        <taxon>Ecdysozoa</taxon>
        <taxon>Nematoda</taxon>
        <taxon>Chromadorea</taxon>
        <taxon>Rhabditida</taxon>
        <taxon>Spirurina</taxon>
        <taxon>Spiruromorpha</taxon>
        <taxon>Thelazioidea</taxon>
        <taxon>Thelaziidae</taxon>
        <taxon>Thelazia</taxon>
    </lineage>
</organism>
<protein>
    <submittedName>
        <fullName evidence="5">DUF3736 domain-containing protein</fullName>
    </submittedName>
</protein>
<dbReference type="Proteomes" id="UP000276776">
    <property type="component" value="Unassembled WGS sequence"/>
</dbReference>
<dbReference type="EMBL" id="UYYF01000302">
    <property type="protein sequence ID" value="VDM97594.1"/>
    <property type="molecule type" value="Genomic_DNA"/>
</dbReference>
<evidence type="ECO:0000313" key="5">
    <source>
        <dbReference type="WBParaSite" id="TCLT_0000190001-mRNA-1"/>
    </source>
</evidence>
<evidence type="ECO:0000313" key="4">
    <source>
        <dbReference type="Proteomes" id="UP000276776"/>
    </source>
</evidence>
<feature type="compositionally biased region" description="Basic and acidic residues" evidence="1">
    <location>
        <begin position="548"/>
        <end position="597"/>
    </location>
</feature>
<reference evidence="3 4" key="2">
    <citation type="submission" date="2018-11" db="EMBL/GenBank/DDBJ databases">
        <authorList>
            <consortium name="Pathogen Informatics"/>
        </authorList>
    </citation>
    <scope>NUCLEOTIDE SEQUENCE [LARGE SCALE GENOMIC DNA]</scope>
</reference>
<name>A0A0N5CNX3_THECL</name>
<dbReference type="AlphaFoldDB" id="A0A0N5CNX3"/>
<feature type="compositionally biased region" description="Acidic residues" evidence="1">
    <location>
        <begin position="511"/>
        <end position="520"/>
    </location>
</feature>
<evidence type="ECO:0000256" key="2">
    <source>
        <dbReference type="SAM" id="Phobius"/>
    </source>
</evidence>
<feature type="compositionally biased region" description="Low complexity" evidence="1">
    <location>
        <begin position="521"/>
        <end position="532"/>
    </location>
</feature>
<feature type="region of interest" description="Disordered" evidence="1">
    <location>
        <begin position="511"/>
        <end position="533"/>
    </location>
</feature>
<keyword evidence="4" id="KW-1185">Reference proteome</keyword>
<reference evidence="5" key="1">
    <citation type="submission" date="2017-02" db="UniProtKB">
        <authorList>
            <consortium name="WormBaseParasite"/>
        </authorList>
    </citation>
    <scope>IDENTIFICATION</scope>
</reference>
<evidence type="ECO:0000256" key="1">
    <source>
        <dbReference type="SAM" id="MobiDB-lite"/>
    </source>
</evidence>
<gene>
    <name evidence="3" type="ORF">TCLT_LOCUS1901</name>
</gene>
<keyword evidence="2" id="KW-0812">Transmembrane</keyword>
<feature type="compositionally biased region" description="Basic and acidic residues" evidence="1">
    <location>
        <begin position="639"/>
        <end position="648"/>
    </location>
</feature>
<feature type="region of interest" description="Disordered" evidence="1">
    <location>
        <begin position="548"/>
        <end position="665"/>
    </location>
</feature>
<dbReference type="OMA" id="PNRFEAM"/>
<sequence>MTKIFAANTEAKESEEKEAKKLGAVTVSSTLPQPAFYPITLPISSIVSKKKKCRASHIIIALLLLWTLMTLAIVFRIVPNSFYRSVHNFVSSDNGIESAARMPPAISDYAETNARVAGKFDIFNMPEKEVEKNLEQETEVMVDNRQRNVIENQIPEVEVNKNNDGDMKQFDTSIPNRFEAMKAIEMLLRIPGVQQVAIVQNNGRLPENPIPKSDFPADENLRNTEETIPPQMRPFESAQQAEEREVAAEREMPRFLMGPQIREAQEPQMMLPFQQIRILQQPMLPFNRAIPSMMTTMMQNQRNVHSLPLHLVAPRIPPMHPFLFPQLPKLQQQQMPQEMIRIPIIPPQMFNKAPQDNMESGPPGIIPPSLRDNTINVPEVERKVPLVKEQTPIVLDGTSTNRDMIFKELRSRAQMQQQQQQQQQNLLQPVQPSIMIRPAISDTIPPAQKNADEIFRELQQQTLKMQIEQDQLEAEVRQEKVKNDAPSPMIMIADTFPRQVIVNEVEDIEAETTSLPEDETTVTATQSTTNSSEPFGAFLKLFDLKESTKEDDSSEEHQDITAIHEDIKPTVEKSSEEDKLNSQSASEKEMEMGDKTDNNAAEASFIQDSLSTSIPAMSEDNLELDQPEPPSPSGIFPDTKSDDNHDGDTALDSSISLNEAPKRQQ</sequence>
<keyword evidence="2" id="KW-1133">Transmembrane helix</keyword>
<dbReference type="OrthoDB" id="5864063at2759"/>
<accession>A0A0N5CNX3</accession>
<feature type="compositionally biased region" description="Polar residues" evidence="1">
    <location>
        <begin position="598"/>
        <end position="615"/>
    </location>
</feature>